<proteinExistence type="predicted"/>
<evidence type="ECO:0000313" key="1">
    <source>
        <dbReference type="EMBL" id="GMG49540.1"/>
    </source>
</evidence>
<protein>
    <submittedName>
        <fullName evidence="1">Unnamed protein product</fullName>
    </submittedName>
</protein>
<reference evidence="1" key="1">
    <citation type="submission" date="2023-04" db="EMBL/GenBank/DDBJ databases">
        <title>Aspergillus oryzae var. brunneus NBRC 4377.</title>
        <authorList>
            <person name="Ichikawa N."/>
            <person name="Sato H."/>
            <person name="Tonouchi N."/>
        </authorList>
    </citation>
    <scope>NUCLEOTIDE SEQUENCE</scope>
    <source>
        <strain evidence="1">NBRC 4377</strain>
    </source>
</reference>
<dbReference type="Proteomes" id="UP001165189">
    <property type="component" value="Unassembled WGS sequence"/>
</dbReference>
<comment type="caution">
    <text evidence="1">The sequence shown here is derived from an EMBL/GenBank/DDBJ whole genome shotgun (WGS) entry which is preliminary data.</text>
</comment>
<sequence length="193" mass="21924">MTFIAPRVSVTTSIGILEISLTKVTVSLLSGCRFVAPNRQTIDTQEGRDPVDDQECPVHIDDKGKEEIHPQVQELHPCAHPGKTNPGQVHQNSTANQRCLQDGPMGEWLSQQMRKNDLCSHPSKDERDCPTVQHQAVISQYSRIRREEPSHVASSEDDHWHPLLEDRGYGEILFSPRRNDIVDTTRQMSQEER</sequence>
<organism evidence="1 2">
    <name type="scientific">Aspergillus oryzae var. brunneus</name>
    <dbReference type="NCBI Taxonomy" id="332754"/>
    <lineage>
        <taxon>Eukaryota</taxon>
        <taxon>Fungi</taxon>
        <taxon>Dikarya</taxon>
        <taxon>Ascomycota</taxon>
        <taxon>Pezizomycotina</taxon>
        <taxon>Eurotiomycetes</taxon>
        <taxon>Eurotiomycetidae</taxon>
        <taxon>Eurotiales</taxon>
        <taxon>Aspergillaceae</taxon>
        <taxon>Aspergillus</taxon>
        <taxon>Aspergillus subgen. Circumdati</taxon>
    </lineage>
</organism>
<gene>
    <name evidence="1" type="ORF">Aory05_000812700</name>
</gene>
<keyword evidence="2" id="KW-1185">Reference proteome</keyword>
<accession>A0ABQ6KVK5</accession>
<name>A0ABQ6KVK5_ASPOZ</name>
<evidence type="ECO:0000313" key="2">
    <source>
        <dbReference type="Proteomes" id="UP001165189"/>
    </source>
</evidence>
<dbReference type="EMBL" id="BSYB01000034">
    <property type="protein sequence ID" value="GMG49540.1"/>
    <property type="molecule type" value="Genomic_DNA"/>
</dbReference>